<accession>A0A9D2VXG3</accession>
<evidence type="ECO:0000313" key="1">
    <source>
        <dbReference type="EMBL" id="HJH49897.1"/>
    </source>
</evidence>
<organism evidence="1 2">
    <name type="scientific">Merdimonas faecis</name>
    <dbReference type="NCBI Taxonomy" id="1653435"/>
    <lineage>
        <taxon>Bacteria</taxon>
        <taxon>Bacillati</taxon>
        <taxon>Bacillota</taxon>
        <taxon>Clostridia</taxon>
        <taxon>Lachnospirales</taxon>
        <taxon>Lachnospiraceae</taxon>
        <taxon>Merdimonas</taxon>
    </lineage>
</organism>
<dbReference type="EMBL" id="DYXE01000056">
    <property type="protein sequence ID" value="HJH49897.1"/>
    <property type="molecule type" value="Genomic_DNA"/>
</dbReference>
<comment type="caution">
    <text evidence="1">The sequence shown here is derived from an EMBL/GenBank/DDBJ whole genome shotgun (WGS) entry which is preliminary data.</text>
</comment>
<reference evidence="1" key="2">
    <citation type="submission" date="2021-09" db="EMBL/GenBank/DDBJ databases">
        <authorList>
            <person name="Gilroy R."/>
        </authorList>
    </citation>
    <scope>NUCLEOTIDE SEQUENCE</scope>
    <source>
        <strain evidence="1">USAMLcec4-12693</strain>
    </source>
</reference>
<dbReference type="Proteomes" id="UP000813420">
    <property type="component" value="Unassembled WGS sequence"/>
</dbReference>
<dbReference type="AlphaFoldDB" id="A0A9D2VXG3"/>
<sequence length="73" mass="8528">MFHKKRIMMSAYNPETHIPVIRCSICNGEQVAGFQEITTGKFTDICLIKDEKDLITFRNEYGIRDGQEIKKIY</sequence>
<reference evidence="1" key="1">
    <citation type="journal article" date="2021" name="PeerJ">
        <title>Extensive microbial diversity within the chicken gut microbiome revealed by metagenomics and culture.</title>
        <authorList>
            <person name="Gilroy R."/>
            <person name="Ravi A."/>
            <person name="Getino M."/>
            <person name="Pursley I."/>
            <person name="Horton D.L."/>
            <person name="Alikhan N.F."/>
            <person name="Baker D."/>
            <person name="Gharbi K."/>
            <person name="Hall N."/>
            <person name="Watson M."/>
            <person name="Adriaenssens E.M."/>
            <person name="Foster-Nyarko E."/>
            <person name="Jarju S."/>
            <person name="Secka A."/>
            <person name="Antonio M."/>
            <person name="Oren A."/>
            <person name="Chaudhuri R.R."/>
            <person name="La Ragione R."/>
            <person name="Hildebrand F."/>
            <person name="Pallen M.J."/>
        </authorList>
    </citation>
    <scope>NUCLEOTIDE SEQUENCE</scope>
    <source>
        <strain evidence="1">USAMLcec4-12693</strain>
    </source>
</reference>
<protein>
    <submittedName>
        <fullName evidence="1">Aspartate dehydrogenase</fullName>
    </submittedName>
</protein>
<gene>
    <name evidence="1" type="ORF">K8V39_06500</name>
</gene>
<name>A0A9D2VXG3_9FIRM</name>
<evidence type="ECO:0000313" key="2">
    <source>
        <dbReference type="Proteomes" id="UP000813420"/>
    </source>
</evidence>
<proteinExistence type="predicted"/>
<dbReference type="RefSeq" id="WP_277238645.1">
    <property type="nucleotide sequence ID" value="NZ_CALWFG010000052.1"/>
</dbReference>